<comment type="caution">
    <text evidence="1">The sequence shown here is derived from an EMBL/GenBank/DDBJ whole genome shotgun (WGS) entry which is preliminary data.</text>
</comment>
<name>A0AAV7B1Y6_ENGPU</name>
<dbReference type="Proteomes" id="UP000824782">
    <property type="component" value="Unassembled WGS sequence"/>
</dbReference>
<proteinExistence type="predicted"/>
<reference evidence="1" key="1">
    <citation type="thesis" date="2020" institute="ProQuest LLC" country="789 East Eisenhower Parkway, Ann Arbor, MI, USA">
        <title>Comparative Genomics and Chromosome Evolution.</title>
        <authorList>
            <person name="Mudd A.B."/>
        </authorList>
    </citation>
    <scope>NUCLEOTIDE SEQUENCE</scope>
    <source>
        <strain evidence="1">237g6f4</strain>
        <tissue evidence="1">Blood</tissue>
    </source>
</reference>
<evidence type="ECO:0000313" key="2">
    <source>
        <dbReference type="Proteomes" id="UP000824782"/>
    </source>
</evidence>
<dbReference type="AlphaFoldDB" id="A0AAV7B1Y6"/>
<sequence>MCQTTPSPTLLCVRPHLLQLYYEPDHSFTNSIMCQTTPSSYSTMCQTTSSPTLLCARSLLLQLYYEPDHSFSNSSMCQNTSSPTLL</sequence>
<evidence type="ECO:0000313" key="1">
    <source>
        <dbReference type="EMBL" id="KAG8564418.1"/>
    </source>
</evidence>
<keyword evidence="2" id="KW-1185">Reference proteome</keyword>
<organism evidence="1 2">
    <name type="scientific">Engystomops pustulosus</name>
    <name type="common">Tungara frog</name>
    <name type="synonym">Physalaemus pustulosus</name>
    <dbReference type="NCBI Taxonomy" id="76066"/>
    <lineage>
        <taxon>Eukaryota</taxon>
        <taxon>Metazoa</taxon>
        <taxon>Chordata</taxon>
        <taxon>Craniata</taxon>
        <taxon>Vertebrata</taxon>
        <taxon>Euteleostomi</taxon>
        <taxon>Amphibia</taxon>
        <taxon>Batrachia</taxon>
        <taxon>Anura</taxon>
        <taxon>Neobatrachia</taxon>
        <taxon>Hyloidea</taxon>
        <taxon>Leptodactylidae</taxon>
        <taxon>Leiuperinae</taxon>
        <taxon>Engystomops</taxon>
    </lineage>
</organism>
<dbReference type="EMBL" id="WNYA01000007">
    <property type="protein sequence ID" value="KAG8564418.1"/>
    <property type="molecule type" value="Genomic_DNA"/>
</dbReference>
<accession>A0AAV7B1Y6</accession>
<gene>
    <name evidence="1" type="ORF">GDO81_016455</name>
</gene>
<protein>
    <submittedName>
        <fullName evidence="1">Uncharacterized protein</fullName>
    </submittedName>
</protein>